<proteinExistence type="inferred from homology"/>
<dbReference type="HAMAP" id="MF_00083">
    <property type="entry name" value="Pept_tRNA_hydro_bact"/>
    <property type="match status" value="1"/>
</dbReference>
<dbReference type="FunFam" id="3.40.50.1470:FF:000001">
    <property type="entry name" value="Peptidyl-tRNA hydrolase"/>
    <property type="match status" value="1"/>
</dbReference>
<comment type="similarity">
    <text evidence="5 7">Belongs to the PTH family.</text>
</comment>
<evidence type="ECO:0000313" key="9">
    <source>
        <dbReference type="Proteomes" id="UP000754644"/>
    </source>
</evidence>
<dbReference type="EMBL" id="JABMOJ010000267">
    <property type="protein sequence ID" value="NQV65125.1"/>
    <property type="molecule type" value="Genomic_DNA"/>
</dbReference>
<dbReference type="PROSITE" id="PS01196">
    <property type="entry name" value="PEPT_TRNA_HYDROL_2"/>
    <property type="match status" value="1"/>
</dbReference>
<feature type="binding site" evidence="7">
    <location>
        <position position="117"/>
    </location>
    <ligand>
        <name>tRNA</name>
        <dbReference type="ChEBI" id="CHEBI:17843"/>
    </ligand>
</feature>
<dbReference type="GO" id="GO:0006515">
    <property type="term" value="P:protein quality control for misfolded or incompletely synthesized proteins"/>
    <property type="evidence" value="ECO:0007669"/>
    <property type="project" value="UniProtKB-UniRule"/>
</dbReference>
<dbReference type="AlphaFoldDB" id="A0A972VZD9"/>
<evidence type="ECO:0000313" key="8">
    <source>
        <dbReference type="EMBL" id="NQV65125.1"/>
    </source>
</evidence>
<evidence type="ECO:0000256" key="1">
    <source>
        <dbReference type="ARBA" id="ARBA00013260"/>
    </source>
</evidence>
<dbReference type="GO" id="GO:0005737">
    <property type="term" value="C:cytoplasm"/>
    <property type="evidence" value="ECO:0007669"/>
    <property type="project" value="UniProtKB-SubCell"/>
</dbReference>
<dbReference type="InterPro" id="IPR018171">
    <property type="entry name" value="Pept_tRNA_hydro_CS"/>
</dbReference>
<comment type="subunit">
    <text evidence="7">Monomer.</text>
</comment>
<comment type="function">
    <text evidence="7">Catalyzes the release of premature peptidyl moieties from peptidyl-tRNA molecules trapped in stalled 50S ribosomal subunits, and thus maintains levels of free tRNAs and 50S ribosomes.</text>
</comment>
<comment type="subcellular location">
    <subcellularLocation>
        <location evidence="7">Cytoplasm</location>
    </subcellularLocation>
</comment>
<accession>A0A972VZD9</accession>
<reference evidence="8" key="1">
    <citation type="submission" date="2020-05" db="EMBL/GenBank/DDBJ databases">
        <title>Sulfur intermediates as new biogeochemical hubs in an aquatic model microbial ecosystem.</title>
        <authorList>
            <person name="Vigneron A."/>
        </authorList>
    </citation>
    <scope>NUCLEOTIDE SEQUENCE</scope>
    <source>
        <strain evidence="8">Bin.250</strain>
    </source>
</reference>
<comment type="caution">
    <text evidence="8">The sequence shown here is derived from an EMBL/GenBank/DDBJ whole genome shotgun (WGS) entry which is preliminary data.</text>
</comment>
<feature type="site" description="Discriminates between blocked and unblocked aminoacyl-tRNA" evidence="7">
    <location>
        <position position="13"/>
    </location>
</feature>
<feature type="active site" description="Proton acceptor" evidence="7">
    <location>
        <position position="23"/>
    </location>
</feature>
<dbReference type="PANTHER" id="PTHR17224:SF1">
    <property type="entry name" value="PEPTIDYL-TRNA HYDROLASE"/>
    <property type="match status" value="1"/>
</dbReference>
<feature type="binding site" evidence="7">
    <location>
        <position position="18"/>
    </location>
    <ligand>
        <name>tRNA</name>
        <dbReference type="ChEBI" id="CHEBI:17843"/>
    </ligand>
</feature>
<dbReference type="EC" id="3.1.1.29" evidence="1 7"/>
<dbReference type="GO" id="GO:0000049">
    <property type="term" value="F:tRNA binding"/>
    <property type="evidence" value="ECO:0007669"/>
    <property type="project" value="UniProtKB-UniRule"/>
</dbReference>
<dbReference type="GO" id="GO:0004045">
    <property type="term" value="F:peptidyl-tRNA hydrolase activity"/>
    <property type="evidence" value="ECO:0007669"/>
    <property type="project" value="UniProtKB-UniRule"/>
</dbReference>
<evidence type="ECO:0000256" key="6">
    <source>
        <dbReference type="ARBA" id="ARBA00050038"/>
    </source>
</evidence>
<dbReference type="PANTHER" id="PTHR17224">
    <property type="entry name" value="PEPTIDYL-TRNA HYDROLASE"/>
    <property type="match status" value="1"/>
</dbReference>
<feature type="site" description="Stabilizes the basic form of H active site to accept a proton" evidence="7">
    <location>
        <position position="96"/>
    </location>
</feature>
<evidence type="ECO:0000256" key="7">
    <source>
        <dbReference type="HAMAP-Rule" id="MF_00083"/>
    </source>
</evidence>
<sequence length="196" mass="21325">MSTPLRLIVGVGNPGEQYARTRHNAGVWFVSRFAEQQGAQFKNEKKFFGHVATINYQQNELRLLIPKTFMNESGKAVGAIANFYKINPQDILVAHDELDLPSGSIRFKQGGGLAGHNGLRDITRALGGNQDFNRLRIGVGHPGAKTDVIGHVLSTVSPTDEKLIQQCIDEALALMPVAAQGEWEQAMNALNGFSAS</sequence>
<dbReference type="InterPro" id="IPR036416">
    <property type="entry name" value="Pept_tRNA_hydro_sf"/>
</dbReference>
<dbReference type="Proteomes" id="UP000754644">
    <property type="component" value="Unassembled WGS sequence"/>
</dbReference>
<evidence type="ECO:0000256" key="3">
    <source>
        <dbReference type="ARBA" id="ARBA00022801"/>
    </source>
</evidence>
<feature type="binding site" evidence="7">
    <location>
        <position position="69"/>
    </location>
    <ligand>
        <name>tRNA</name>
        <dbReference type="ChEBI" id="CHEBI:17843"/>
    </ligand>
</feature>
<comment type="function">
    <text evidence="7">Hydrolyzes ribosome-free peptidyl-tRNAs (with 1 or more amino acids incorporated), which drop off the ribosome during protein synthesis, or as a result of ribosome stalling.</text>
</comment>
<feature type="binding site" evidence="7">
    <location>
        <position position="71"/>
    </location>
    <ligand>
        <name>tRNA</name>
        <dbReference type="ChEBI" id="CHEBI:17843"/>
    </ligand>
</feature>
<comment type="catalytic activity">
    <reaction evidence="7">
        <text>an N-acyl-L-alpha-aminoacyl-tRNA + H2O = an N-acyl-L-amino acid + a tRNA + H(+)</text>
        <dbReference type="Rhea" id="RHEA:54448"/>
        <dbReference type="Rhea" id="RHEA-COMP:10123"/>
        <dbReference type="Rhea" id="RHEA-COMP:13883"/>
        <dbReference type="ChEBI" id="CHEBI:15377"/>
        <dbReference type="ChEBI" id="CHEBI:15378"/>
        <dbReference type="ChEBI" id="CHEBI:59874"/>
        <dbReference type="ChEBI" id="CHEBI:78442"/>
        <dbReference type="ChEBI" id="CHEBI:138191"/>
        <dbReference type="EC" id="3.1.1.29"/>
    </reaction>
</comment>
<keyword evidence="2 7" id="KW-0820">tRNA-binding</keyword>
<organism evidence="8 9">
    <name type="scientific">SAR86 cluster bacterium</name>
    <dbReference type="NCBI Taxonomy" id="2030880"/>
    <lineage>
        <taxon>Bacteria</taxon>
        <taxon>Pseudomonadati</taxon>
        <taxon>Pseudomonadota</taxon>
        <taxon>Gammaproteobacteria</taxon>
        <taxon>SAR86 cluster</taxon>
    </lineage>
</organism>
<evidence type="ECO:0000256" key="4">
    <source>
        <dbReference type="ARBA" id="ARBA00022884"/>
    </source>
</evidence>
<protein>
    <recommendedName>
        <fullName evidence="6 7">Peptidyl-tRNA hydrolase</fullName>
        <shortName evidence="7">Pth</shortName>
        <ecNumber evidence="1 7">3.1.1.29</ecNumber>
    </recommendedName>
</protein>
<dbReference type="InterPro" id="IPR001328">
    <property type="entry name" value="Pept_tRNA_hydro"/>
</dbReference>
<keyword evidence="7" id="KW-0963">Cytoplasm</keyword>
<evidence type="ECO:0000256" key="5">
    <source>
        <dbReference type="ARBA" id="ARBA00038063"/>
    </source>
</evidence>
<dbReference type="CDD" id="cd00462">
    <property type="entry name" value="PTH"/>
    <property type="match status" value="1"/>
</dbReference>
<dbReference type="Pfam" id="PF01195">
    <property type="entry name" value="Pept_tRNA_hydro"/>
    <property type="match status" value="1"/>
</dbReference>
<keyword evidence="4 7" id="KW-0694">RNA-binding</keyword>
<dbReference type="GO" id="GO:0072344">
    <property type="term" value="P:rescue of stalled ribosome"/>
    <property type="evidence" value="ECO:0007669"/>
    <property type="project" value="UniProtKB-UniRule"/>
</dbReference>
<dbReference type="NCBIfam" id="TIGR00447">
    <property type="entry name" value="pth"/>
    <property type="match status" value="1"/>
</dbReference>
<keyword evidence="3 7" id="KW-0378">Hydrolase</keyword>
<gene>
    <name evidence="7 8" type="primary">pth</name>
    <name evidence="8" type="ORF">HQ497_07160</name>
</gene>
<name>A0A972VZD9_9GAMM</name>
<evidence type="ECO:0000256" key="2">
    <source>
        <dbReference type="ARBA" id="ARBA00022555"/>
    </source>
</evidence>
<dbReference type="Gene3D" id="3.40.50.1470">
    <property type="entry name" value="Peptidyl-tRNA hydrolase"/>
    <property type="match status" value="1"/>
</dbReference>
<dbReference type="SUPFAM" id="SSF53178">
    <property type="entry name" value="Peptidyl-tRNA hydrolase-like"/>
    <property type="match status" value="1"/>
</dbReference>